<evidence type="ECO:0000256" key="1">
    <source>
        <dbReference type="SAM" id="MobiDB-lite"/>
    </source>
</evidence>
<dbReference type="Proteomes" id="UP001194468">
    <property type="component" value="Unassembled WGS sequence"/>
</dbReference>
<protein>
    <submittedName>
        <fullName evidence="2">Uncharacterized protein</fullName>
    </submittedName>
</protein>
<name>A0AAD4GDL4_BOLED</name>
<dbReference type="SUPFAM" id="SSF101447">
    <property type="entry name" value="Formin homology 2 domain (FH2 domain)"/>
    <property type="match status" value="1"/>
</dbReference>
<dbReference type="AlphaFoldDB" id="A0AAD4GDL4"/>
<keyword evidence="3" id="KW-1185">Reference proteome</keyword>
<evidence type="ECO:0000313" key="2">
    <source>
        <dbReference type="EMBL" id="KAF8438014.1"/>
    </source>
</evidence>
<reference evidence="2" key="1">
    <citation type="submission" date="2019-10" db="EMBL/GenBank/DDBJ databases">
        <authorList>
            <consortium name="DOE Joint Genome Institute"/>
            <person name="Kuo A."/>
            <person name="Miyauchi S."/>
            <person name="Kiss E."/>
            <person name="Drula E."/>
            <person name="Kohler A."/>
            <person name="Sanchez-Garcia M."/>
            <person name="Andreopoulos B."/>
            <person name="Barry K.W."/>
            <person name="Bonito G."/>
            <person name="Buee M."/>
            <person name="Carver A."/>
            <person name="Chen C."/>
            <person name="Cichocki N."/>
            <person name="Clum A."/>
            <person name="Culley D."/>
            <person name="Crous P.W."/>
            <person name="Fauchery L."/>
            <person name="Girlanda M."/>
            <person name="Hayes R."/>
            <person name="Keri Z."/>
            <person name="LaButti K."/>
            <person name="Lipzen A."/>
            <person name="Lombard V."/>
            <person name="Magnuson J."/>
            <person name="Maillard F."/>
            <person name="Morin E."/>
            <person name="Murat C."/>
            <person name="Nolan M."/>
            <person name="Ohm R."/>
            <person name="Pangilinan J."/>
            <person name="Pereira M."/>
            <person name="Perotto S."/>
            <person name="Peter M."/>
            <person name="Riley R."/>
            <person name="Sitrit Y."/>
            <person name="Stielow B."/>
            <person name="Szollosi G."/>
            <person name="Zifcakova L."/>
            <person name="Stursova M."/>
            <person name="Spatafora J.W."/>
            <person name="Tedersoo L."/>
            <person name="Vaario L.-M."/>
            <person name="Yamada A."/>
            <person name="Yan M."/>
            <person name="Wang P."/>
            <person name="Xu J."/>
            <person name="Bruns T."/>
            <person name="Baldrian P."/>
            <person name="Vilgalys R."/>
            <person name="Henrissat B."/>
            <person name="Grigoriev I.V."/>
            <person name="Hibbett D."/>
            <person name="Nagy L.G."/>
            <person name="Martin F.M."/>
        </authorList>
    </citation>
    <scope>NUCLEOTIDE SEQUENCE</scope>
    <source>
        <strain evidence="2">BED1</strain>
    </source>
</reference>
<reference evidence="2" key="2">
    <citation type="journal article" date="2020" name="Nat. Commun.">
        <title>Large-scale genome sequencing of mycorrhizal fungi provides insights into the early evolution of symbiotic traits.</title>
        <authorList>
            <person name="Miyauchi S."/>
            <person name="Kiss E."/>
            <person name="Kuo A."/>
            <person name="Drula E."/>
            <person name="Kohler A."/>
            <person name="Sanchez-Garcia M."/>
            <person name="Morin E."/>
            <person name="Andreopoulos B."/>
            <person name="Barry K.W."/>
            <person name="Bonito G."/>
            <person name="Buee M."/>
            <person name="Carver A."/>
            <person name="Chen C."/>
            <person name="Cichocki N."/>
            <person name="Clum A."/>
            <person name="Culley D."/>
            <person name="Crous P.W."/>
            <person name="Fauchery L."/>
            <person name="Girlanda M."/>
            <person name="Hayes R.D."/>
            <person name="Keri Z."/>
            <person name="LaButti K."/>
            <person name="Lipzen A."/>
            <person name="Lombard V."/>
            <person name="Magnuson J."/>
            <person name="Maillard F."/>
            <person name="Murat C."/>
            <person name="Nolan M."/>
            <person name="Ohm R.A."/>
            <person name="Pangilinan J."/>
            <person name="Pereira M.F."/>
            <person name="Perotto S."/>
            <person name="Peter M."/>
            <person name="Pfister S."/>
            <person name="Riley R."/>
            <person name="Sitrit Y."/>
            <person name="Stielow J.B."/>
            <person name="Szollosi G."/>
            <person name="Zifcakova L."/>
            <person name="Stursova M."/>
            <person name="Spatafora J.W."/>
            <person name="Tedersoo L."/>
            <person name="Vaario L.M."/>
            <person name="Yamada A."/>
            <person name="Yan M."/>
            <person name="Wang P."/>
            <person name="Xu J."/>
            <person name="Bruns T."/>
            <person name="Baldrian P."/>
            <person name="Vilgalys R."/>
            <person name="Dunand C."/>
            <person name="Henrissat B."/>
            <person name="Grigoriev I.V."/>
            <person name="Hibbett D."/>
            <person name="Nagy L.G."/>
            <person name="Martin F.M."/>
        </authorList>
    </citation>
    <scope>NUCLEOTIDE SEQUENCE</scope>
    <source>
        <strain evidence="2">BED1</strain>
    </source>
</reference>
<proteinExistence type="predicted"/>
<feature type="compositionally biased region" description="Pro residues" evidence="1">
    <location>
        <begin position="10"/>
        <end position="27"/>
    </location>
</feature>
<dbReference type="EMBL" id="WHUW01000017">
    <property type="protein sequence ID" value="KAF8438014.1"/>
    <property type="molecule type" value="Genomic_DNA"/>
</dbReference>
<comment type="caution">
    <text evidence="2">The sequence shown here is derived from an EMBL/GenBank/DDBJ whole genome shotgun (WGS) entry which is preliminary data.</text>
</comment>
<feature type="region of interest" description="Disordered" evidence="1">
    <location>
        <begin position="1"/>
        <end position="38"/>
    </location>
</feature>
<evidence type="ECO:0000313" key="3">
    <source>
        <dbReference type="Proteomes" id="UP001194468"/>
    </source>
</evidence>
<sequence>MYHPNQSLPSGPPPRPPPPPPPPPPEPRQSKVISQRGYREKEVDGFNMLRNVIKTITGEELRTRQEILRKGYSSYGILWMTTDIFVWEATDLLLYYPEIGKQSMGQASNLAAFEAPNSIPGPEDTTLAQSSYYSSQPSHWSQTWQSDTEFGAATPYHRTHFHDQQSHFTSTMDSTFNQSSSSGYGEGFSDYYSKSPTTFSGNTLHSWNKWGKPARLLDYLC</sequence>
<organism evidence="2 3">
    <name type="scientific">Boletus edulis BED1</name>
    <dbReference type="NCBI Taxonomy" id="1328754"/>
    <lineage>
        <taxon>Eukaryota</taxon>
        <taxon>Fungi</taxon>
        <taxon>Dikarya</taxon>
        <taxon>Basidiomycota</taxon>
        <taxon>Agaricomycotina</taxon>
        <taxon>Agaricomycetes</taxon>
        <taxon>Agaricomycetidae</taxon>
        <taxon>Boletales</taxon>
        <taxon>Boletineae</taxon>
        <taxon>Boletaceae</taxon>
        <taxon>Boletoideae</taxon>
        <taxon>Boletus</taxon>
    </lineage>
</organism>
<gene>
    <name evidence="2" type="ORF">L210DRAFT_3505098</name>
</gene>
<accession>A0AAD4GDL4</accession>